<keyword evidence="2" id="KW-0805">Transcription regulation</keyword>
<evidence type="ECO:0000256" key="2">
    <source>
        <dbReference type="ARBA" id="ARBA00023015"/>
    </source>
</evidence>
<evidence type="ECO:0000256" key="4">
    <source>
        <dbReference type="ARBA" id="ARBA00023163"/>
    </source>
</evidence>
<protein>
    <recommendedName>
        <fullName evidence="7">Xylanolytic transcriptional activator regulatory domain-containing protein</fullName>
    </recommendedName>
</protein>
<evidence type="ECO:0000256" key="1">
    <source>
        <dbReference type="ARBA" id="ARBA00022723"/>
    </source>
</evidence>
<evidence type="ECO:0000256" key="6">
    <source>
        <dbReference type="SAM" id="MobiDB-lite"/>
    </source>
</evidence>
<keyword evidence="3" id="KW-0238">DNA-binding</keyword>
<dbReference type="PANTHER" id="PTHR31668:SF26">
    <property type="entry name" value="GLUCOSE TRANSPORT TRANSCRIPTION REGULATOR RGT1-RELATED"/>
    <property type="match status" value="1"/>
</dbReference>
<dbReference type="GO" id="GO:0006351">
    <property type="term" value="P:DNA-templated transcription"/>
    <property type="evidence" value="ECO:0007669"/>
    <property type="project" value="InterPro"/>
</dbReference>
<comment type="caution">
    <text evidence="8">The sequence shown here is derived from an EMBL/GenBank/DDBJ whole genome shotgun (WGS) entry which is preliminary data.</text>
</comment>
<organism evidence="8 9">
    <name type="scientific">Candolleomyces eurysporus</name>
    <dbReference type="NCBI Taxonomy" id="2828524"/>
    <lineage>
        <taxon>Eukaryota</taxon>
        <taxon>Fungi</taxon>
        <taxon>Dikarya</taxon>
        <taxon>Basidiomycota</taxon>
        <taxon>Agaricomycotina</taxon>
        <taxon>Agaricomycetes</taxon>
        <taxon>Agaricomycetidae</taxon>
        <taxon>Agaricales</taxon>
        <taxon>Agaricineae</taxon>
        <taxon>Psathyrellaceae</taxon>
        <taxon>Candolleomyces</taxon>
    </lineage>
</organism>
<keyword evidence="5" id="KW-0539">Nucleus</keyword>
<dbReference type="OrthoDB" id="4161332at2759"/>
<feature type="region of interest" description="Disordered" evidence="6">
    <location>
        <begin position="678"/>
        <end position="697"/>
    </location>
</feature>
<evidence type="ECO:0000256" key="3">
    <source>
        <dbReference type="ARBA" id="ARBA00023125"/>
    </source>
</evidence>
<evidence type="ECO:0000259" key="7">
    <source>
        <dbReference type="SMART" id="SM00906"/>
    </source>
</evidence>
<feature type="compositionally biased region" description="Polar residues" evidence="6">
    <location>
        <begin position="581"/>
        <end position="590"/>
    </location>
</feature>
<sequence length="697" mass="75730">MMYPPAARHGVPEAPQTPSAQSASASTASNKRKRKSEGGRAADTEPPVCQHCKQYSFECTFFLPITETRFKKKKLEEDSATQEKGKEKQPSTPTAASSSNQDAQPKRDIGVIGPTAATYLLHSQASISSRVYESYDQRYNHTFSVSKSGDGFIHVQKPTAQEQQQVSPPKPVDVHVEHETIESLLNAYFTEIAPMLPIITKAEFLATPNPAPILLYSMCLVAAARREVPQKAFDSIRYTVNNIIKAEDILSTASIVNVQALLILCMSGDCHSQFVPSALSALWIRLGSAIRMAQDLGLHRAESVDVNIEQRRRLWGACLICDRWASIAYGHPSMIDVQDCDARLPSSGDLSDLYLDELVRLSIILGRVQKAVYTPSGLTFTTDDMLYELLADMQRWKEGLPDNLRFSGPNSSQNAAYASTSCALVQYHTFIRRKDADAQAKLRKLRDCVRRWEGSILPDHMSARRKTAEIISLLYEATLGPAMPMETPALNPTGGVKGRPPVLLDYRKDPTRPGGGVFVAQDNGKTTEALKDVPEGTIINASEEEDADAAGSVDGDGGDHDQQGAQQQRGAVSEGGHIVPPSNSTPMVSFTPLSIGAAGTGRGNQYSNVNPAMNLQASQNASTNVQVMNVLDGSQSGTAMADLAMADNGFLEGIPGGMFDWGQWDAFFSRFSSQGGNTTGNVTFAQQQQPPVQQRTT</sequence>
<feature type="region of interest" description="Disordered" evidence="6">
    <location>
        <begin position="74"/>
        <end position="108"/>
    </location>
</feature>
<keyword evidence="1" id="KW-0479">Metal-binding</keyword>
<dbReference type="Pfam" id="PF04082">
    <property type="entry name" value="Fungal_trans"/>
    <property type="match status" value="1"/>
</dbReference>
<reference evidence="8" key="1">
    <citation type="submission" date="2022-06" db="EMBL/GenBank/DDBJ databases">
        <title>Genome Sequence of Candolleomyces eurysporus.</title>
        <authorList>
            <person name="Buettner E."/>
        </authorList>
    </citation>
    <scope>NUCLEOTIDE SEQUENCE</scope>
    <source>
        <strain evidence="8">VTCC 930004</strain>
    </source>
</reference>
<gene>
    <name evidence="8" type="ORF">H1R20_g10660</name>
</gene>
<dbReference type="InterPro" id="IPR050797">
    <property type="entry name" value="Carb_Metab_Trans_Reg"/>
</dbReference>
<keyword evidence="9" id="KW-1185">Reference proteome</keyword>
<proteinExistence type="predicted"/>
<dbReference type="InterPro" id="IPR007219">
    <property type="entry name" value="XnlR_reg_dom"/>
</dbReference>
<evidence type="ECO:0000313" key="8">
    <source>
        <dbReference type="EMBL" id="KAJ2926431.1"/>
    </source>
</evidence>
<dbReference type="PANTHER" id="PTHR31668">
    <property type="entry name" value="GLUCOSE TRANSPORT TRANSCRIPTION REGULATOR RGT1-RELATED-RELATED"/>
    <property type="match status" value="1"/>
</dbReference>
<feature type="compositionally biased region" description="Polar residues" evidence="6">
    <location>
        <begin position="90"/>
        <end position="103"/>
    </location>
</feature>
<feature type="non-terminal residue" evidence="8">
    <location>
        <position position="697"/>
    </location>
</feature>
<dbReference type="GO" id="GO:0003677">
    <property type="term" value="F:DNA binding"/>
    <property type="evidence" value="ECO:0007669"/>
    <property type="project" value="UniProtKB-KW"/>
</dbReference>
<evidence type="ECO:0000313" key="9">
    <source>
        <dbReference type="Proteomes" id="UP001140091"/>
    </source>
</evidence>
<dbReference type="EMBL" id="JANBPK010001061">
    <property type="protein sequence ID" value="KAJ2926431.1"/>
    <property type="molecule type" value="Genomic_DNA"/>
</dbReference>
<feature type="compositionally biased region" description="Basic and acidic residues" evidence="6">
    <location>
        <begin position="74"/>
        <end position="89"/>
    </location>
</feature>
<feature type="region of interest" description="Disordered" evidence="6">
    <location>
        <begin position="1"/>
        <end position="47"/>
    </location>
</feature>
<feature type="compositionally biased region" description="Low complexity" evidence="6">
    <location>
        <begin position="686"/>
        <end position="697"/>
    </location>
</feature>
<dbReference type="GO" id="GO:0008270">
    <property type="term" value="F:zinc ion binding"/>
    <property type="evidence" value="ECO:0007669"/>
    <property type="project" value="InterPro"/>
</dbReference>
<feature type="region of interest" description="Disordered" evidence="6">
    <location>
        <begin position="542"/>
        <end position="590"/>
    </location>
</feature>
<accession>A0A9W8J0T3</accession>
<keyword evidence="4" id="KW-0804">Transcription</keyword>
<feature type="domain" description="Xylanolytic transcriptional activator regulatory" evidence="7">
    <location>
        <begin position="282"/>
        <end position="351"/>
    </location>
</feature>
<dbReference type="CDD" id="cd12148">
    <property type="entry name" value="fungal_TF_MHR"/>
    <property type="match status" value="1"/>
</dbReference>
<name>A0A9W8J0T3_9AGAR</name>
<feature type="compositionally biased region" description="Low complexity" evidence="6">
    <location>
        <begin position="14"/>
        <end position="29"/>
    </location>
</feature>
<dbReference type="SMART" id="SM00906">
    <property type="entry name" value="Fungal_trans"/>
    <property type="match status" value="1"/>
</dbReference>
<dbReference type="AlphaFoldDB" id="A0A9W8J0T3"/>
<evidence type="ECO:0000256" key="5">
    <source>
        <dbReference type="ARBA" id="ARBA00023242"/>
    </source>
</evidence>
<dbReference type="Proteomes" id="UP001140091">
    <property type="component" value="Unassembled WGS sequence"/>
</dbReference>